<dbReference type="InterPro" id="IPR036491">
    <property type="entry name" value="YugN-like_sf"/>
</dbReference>
<reference evidence="1 2" key="1">
    <citation type="submission" date="2023-01" db="EMBL/GenBank/DDBJ databases">
        <title>Sporosarcina sp. nov., isolated from Korean tranditional fermented seafood 'Jeotgal'.</title>
        <authorList>
            <person name="Yang A.-I."/>
        </authorList>
    </citation>
    <scope>NUCLEOTIDE SEQUENCE [LARGE SCALE GENOMIC DNA]</scope>
    <source>
        <strain evidence="1 2">B2O-1</strain>
    </source>
</reference>
<protein>
    <submittedName>
        <fullName evidence="1">YugN family protein</fullName>
    </submittedName>
</protein>
<keyword evidence="2" id="KW-1185">Reference proteome</keyword>
<organism evidence="1 2">
    <name type="scientific">Sporosarcina jeotgali</name>
    <dbReference type="NCBI Taxonomy" id="3020056"/>
    <lineage>
        <taxon>Bacteria</taxon>
        <taxon>Bacillati</taxon>
        <taxon>Bacillota</taxon>
        <taxon>Bacilli</taxon>
        <taxon>Bacillales</taxon>
        <taxon>Caryophanaceae</taxon>
        <taxon>Sporosarcina</taxon>
    </lineage>
</organism>
<dbReference type="Pfam" id="PF08868">
    <property type="entry name" value="YugN"/>
    <property type="match status" value="1"/>
</dbReference>
<dbReference type="EMBL" id="CP116341">
    <property type="protein sequence ID" value="WOV83752.1"/>
    <property type="molecule type" value="Genomic_DNA"/>
</dbReference>
<dbReference type="RefSeq" id="WP_323691440.1">
    <property type="nucleotide sequence ID" value="NZ_CP116341.1"/>
</dbReference>
<dbReference type="InterPro" id="IPR014967">
    <property type="entry name" value="Uncharacterised_YugN-like"/>
</dbReference>
<evidence type="ECO:0000313" key="1">
    <source>
        <dbReference type="EMBL" id="WOV83752.1"/>
    </source>
</evidence>
<proteinExistence type="predicted"/>
<accession>A0ABZ0KTK5</accession>
<gene>
    <name evidence="1" type="ORF">PGH26_12835</name>
</gene>
<dbReference type="Gene3D" id="3.30.310.100">
    <property type="entry name" value="YugN-like"/>
    <property type="match status" value="1"/>
</dbReference>
<dbReference type="SUPFAM" id="SSF160755">
    <property type="entry name" value="YugN-like"/>
    <property type="match status" value="1"/>
</dbReference>
<evidence type="ECO:0000313" key="2">
    <source>
        <dbReference type="Proteomes" id="UP001303532"/>
    </source>
</evidence>
<sequence length="140" mass="15812">MIALKSKIEGKTVIYGNALKLFKEAGMDIGGGWEYDHGMFDTILYQRKETTIYLRVPFQVLEGELDSPRTVIRFQTPFVIKHVMNIGLDEEDSAAMTVAGLEQFQAPQDPDAPIDRQHEFALDAQTKLDEITEDVMFASI</sequence>
<dbReference type="Proteomes" id="UP001303532">
    <property type="component" value="Chromosome"/>
</dbReference>
<name>A0ABZ0KTK5_9BACL</name>